<sequence>MEYTPGILKLPTEMILKVCADISPRCTETPEIDRSFQADSCGDGSDDNSKPDIANNNYLQRVVQLTRSLIARPDLAGCLRSLSFCVEWCPDILTLDDRQFVEDMVVGLGLPALPHSRNSELALIHAPAVQYLKFPCGKDWELTVLPALALQQRENQANNTKSNSAGAKHTDITVSFLHLHTINIAQATKPSFDIYSKITPTTSAPNLRALSLPSDPGQLLPRRDNPRKRKKGPVPQRLPQLPHVHRINFQNKSTLRLQALGRLVAATPRLEALALQWPPHWSLYPNGIDTRHKRTIDLWKCLGKVRHTLRELRLEVKWNCIEPLFTAHNDDGVELLVDGQPSRAIRGRESMRDFESLEHVSLDASVVNALLDVWSTRRAHWQREEGELMTMFFMELFPPTVRTITLWGNARDAIVFMMCFRQFACEVGRGGTYLNLESVSIAPYQSGTAHYGAIMPEDWPEQVDRYVKQEFARVGVDFHVDYKRIAWQYDDIDDL</sequence>
<protein>
    <submittedName>
        <fullName evidence="2">Uncharacterized protein</fullName>
    </submittedName>
</protein>
<keyword evidence="3" id="KW-1185">Reference proteome</keyword>
<dbReference type="RefSeq" id="XP_062635191.1">
    <property type="nucleotide sequence ID" value="XM_062781469.1"/>
</dbReference>
<evidence type="ECO:0000313" key="2">
    <source>
        <dbReference type="EMBL" id="KAK4141820.1"/>
    </source>
</evidence>
<evidence type="ECO:0000313" key="3">
    <source>
        <dbReference type="Proteomes" id="UP001302676"/>
    </source>
</evidence>
<reference evidence="2" key="2">
    <citation type="submission" date="2023-05" db="EMBL/GenBank/DDBJ databases">
        <authorList>
            <consortium name="Lawrence Berkeley National Laboratory"/>
            <person name="Steindorff A."/>
            <person name="Hensen N."/>
            <person name="Bonometti L."/>
            <person name="Westerberg I."/>
            <person name="Brannstrom I.O."/>
            <person name="Guillou S."/>
            <person name="Cros-Aarteil S."/>
            <person name="Calhoun S."/>
            <person name="Haridas S."/>
            <person name="Kuo A."/>
            <person name="Mondo S."/>
            <person name="Pangilinan J."/>
            <person name="Riley R."/>
            <person name="Labutti K."/>
            <person name="Andreopoulos B."/>
            <person name="Lipzen A."/>
            <person name="Chen C."/>
            <person name="Yanf M."/>
            <person name="Daum C."/>
            <person name="Ng V."/>
            <person name="Clum A."/>
            <person name="Ohm R."/>
            <person name="Martin F."/>
            <person name="Silar P."/>
            <person name="Natvig D."/>
            <person name="Lalanne C."/>
            <person name="Gautier V."/>
            <person name="Ament-Velasquez S.L."/>
            <person name="Kruys A."/>
            <person name="Hutchinson M.I."/>
            <person name="Powell A.J."/>
            <person name="Barry K."/>
            <person name="Miller A.N."/>
            <person name="Grigoriev I.V."/>
            <person name="Debuchy R."/>
            <person name="Gladieux P."/>
            <person name="Thoren M.H."/>
            <person name="Johannesson H."/>
        </authorList>
    </citation>
    <scope>NUCLEOTIDE SEQUENCE</scope>
    <source>
        <strain evidence="2">CBS 141.50</strain>
    </source>
</reference>
<dbReference type="Proteomes" id="UP001302676">
    <property type="component" value="Unassembled WGS sequence"/>
</dbReference>
<feature type="region of interest" description="Disordered" evidence="1">
    <location>
        <begin position="205"/>
        <end position="238"/>
    </location>
</feature>
<proteinExistence type="predicted"/>
<organism evidence="2 3">
    <name type="scientific">Dichotomopilus funicola</name>
    <dbReference type="NCBI Taxonomy" id="1934379"/>
    <lineage>
        <taxon>Eukaryota</taxon>
        <taxon>Fungi</taxon>
        <taxon>Dikarya</taxon>
        <taxon>Ascomycota</taxon>
        <taxon>Pezizomycotina</taxon>
        <taxon>Sordariomycetes</taxon>
        <taxon>Sordariomycetidae</taxon>
        <taxon>Sordariales</taxon>
        <taxon>Chaetomiaceae</taxon>
        <taxon>Dichotomopilus</taxon>
    </lineage>
</organism>
<evidence type="ECO:0000256" key="1">
    <source>
        <dbReference type="SAM" id="MobiDB-lite"/>
    </source>
</evidence>
<reference evidence="2" key="1">
    <citation type="journal article" date="2023" name="Mol. Phylogenet. Evol.">
        <title>Genome-scale phylogeny and comparative genomics of the fungal order Sordariales.</title>
        <authorList>
            <person name="Hensen N."/>
            <person name="Bonometti L."/>
            <person name="Westerberg I."/>
            <person name="Brannstrom I.O."/>
            <person name="Guillou S."/>
            <person name="Cros-Aarteil S."/>
            <person name="Calhoun S."/>
            <person name="Haridas S."/>
            <person name="Kuo A."/>
            <person name="Mondo S."/>
            <person name="Pangilinan J."/>
            <person name="Riley R."/>
            <person name="LaButti K."/>
            <person name="Andreopoulos B."/>
            <person name="Lipzen A."/>
            <person name="Chen C."/>
            <person name="Yan M."/>
            <person name="Daum C."/>
            <person name="Ng V."/>
            <person name="Clum A."/>
            <person name="Steindorff A."/>
            <person name="Ohm R.A."/>
            <person name="Martin F."/>
            <person name="Silar P."/>
            <person name="Natvig D.O."/>
            <person name="Lalanne C."/>
            <person name="Gautier V."/>
            <person name="Ament-Velasquez S.L."/>
            <person name="Kruys A."/>
            <person name="Hutchinson M.I."/>
            <person name="Powell A.J."/>
            <person name="Barry K."/>
            <person name="Miller A.N."/>
            <person name="Grigoriev I.V."/>
            <person name="Debuchy R."/>
            <person name="Gladieux P."/>
            <person name="Hiltunen Thoren M."/>
            <person name="Johannesson H."/>
        </authorList>
    </citation>
    <scope>NUCLEOTIDE SEQUENCE</scope>
    <source>
        <strain evidence="2">CBS 141.50</strain>
    </source>
</reference>
<dbReference type="GeneID" id="87818082"/>
<dbReference type="AlphaFoldDB" id="A0AAN6UZ95"/>
<name>A0AAN6UZ95_9PEZI</name>
<accession>A0AAN6UZ95</accession>
<dbReference type="EMBL" id="MU853606">
    <property type="protein sequence ID" value="KAK4141820.1"/>
    <property type="molecule type" value="Genomic_DNA"/>
</dbReference>
<comment type="caution">
    <text evidence="2">The sequence shown here is derived from an EMBL/GenBank/DDBJ whole genome shotgun (WGS) entry which is preliminary data.</text>
</comment>
<gene>
    <name evidence="2" type="ORF">C8A04DRAFT_30664</name>
</gene>